<dbReference type="OrthoDB" id="9805351at2"/>
<dbReference type="Gene3D" id="3.50.50.60">
    <property type="entry name" value="FAD/NAD(P)-binding domain"/>
    <property type="match status" value="1"/>
</dbReference>
<feature type="domain" description="Fumarate reductase/succinate dehydrogenase flavoprotein-like C-terminal" evidence="5">
    <location>
        <begin position="439"/>
        <end position="513"/>
    </location>
</feature>
<gene>
    <name evidence="6" type="ORF">CCAX7_23830</name>
</gene>
<evidence type="ECO:0000313" key="6">
    <source>
        <dbReference type="EMBL" id="BDI30332.1"/>
    </source>
</evidence>
<dbReference type="SUPFAM" id="SSF51905">
    <property type="entry name" value="FAD/NAD(P)-binding domain"/>
    <property type="match status" value="1"/>
</dbReference>
<dbReference type="Proteomes" id="UP000287394">
    <property type="component" value="Chromosome"/>
</dbReference>
<proteinExistence type="predicted"/>
<dbReference type="PANTHER" id="PTHR11632">
    <property type="entry name" value="SUCCINATE DEHYDROGENASE 2 FLAVOPROTEIN SUBUNIT"/>
    <property type="match status" value="1"/>
</dbReference>
<evidence type="ECO:0000259" key="5">
    <source>
        <dbReference type="Pfam" id="PF02910"/>
    </source>
</evidence>
<dbReference type="InterPro" id="IPR015939">
    <property type="entry name" value="Fum_Rdtase/Succ_DH_flav-like_C"/>
</dbReference>
<dbReference type="PIRSF" id="PIRSF000171">
    <property type="entry name" value="SDHA_APRA_LASPO"/>
    <property type="match status" value="1"/>
</dbReference>
<dbReference type="GO" id="GO:0050660">
    <property type="term" value="F:flavin adenine dinucleotide binding"/>
    <property type="evidence" value="ECO:0007669"/>
    <property type="project" value="TreeGrafter"/>
</dbReference>
<dbReference type="GO" id="GO:0005886">
    <property type="term" value="C:plasma membrane"/>
    <property type="evidence" value="ECO:0007669"/>
    <property type="project" value="TreeGrafter"/>
</dbReference>
<dbReference type="SUPFAM" id="SSF46977">
    <property type="entry name" value="Succinate dehydrogenase/fumarate reductase flavoprotein C-terminal domain"/>
    <property type="match status" value="1"/>
</dbReference>
<feature type="compositionally biased region" description="Basic and acidic residues" evidence="3">
    <location>
        <begin position="70"/>
        <end position="82"/>
    </location>
</feature>
<dbReference type="PANTHER" id="PTHR11632:SF73">
    <property type="entry name" value="BLR3196 PROTEIN"/>
    <property type="match status" value="1"/>
</dbReference>
<dbReference type="InterPro" id="IPR030664">
    <property type="entry name" value="SdhA/FrdA/AprA"/>
</dbReference>
<keyword evidence="1" id="KW-0285">Flavoprotein</keyword>
<dbReference type="EMBL" id="AP025739">
    <property type="protein sequence ID" value="BDI30332.1"/>
    <property type="molecule type" value="Genomic_DNA"/>
</dbReference>
<evidence type="ECO:0000256" key="2">
    <source>
        <dbReference type="ARBA" id="ARBA00023002"/>
    </source>
</evidence>
<dbReference type="Pfam" id="PF00890">
    <property type="entry name" value="FAD_binding_2"/>
    <property type="match status" value="1"/>
</dbReference>
<dbReference type="InterPro" id="IPR036188">
    <property type="entry name" value="FAD/NAD-bd_sf"/>
</dbReference>
<dbReference type="GO" id="GO:0009061">
    <property type="term" value="P:anaerobic respiration"/>
    <property type="evidence" value="ECO:0007669"/>
    <property type="project" value="TreeGrafter"/>
</dbReference>
<evidence type="ECO:0000313" key="7">
    <source>
        <dbReference type="Proteomes" id="UP000287394"/>
    </source>
</evidence>
<dbReference type="Pfam" id="PF02910">
    <property type="entry name" value="Succ_DH_flav_C"/>
    <property type="match status" value="1"/>
</dbReference>
<dbReference type="RefSeq" id="WP_119321292.1">
    <property type="nucleotide sequence ID" value="NZ_AP025739.1"/>
</dbReference>
<evidence type="ECO:0000256" key="1">
    <source>
        <dbReference type="ARBA" id="ARBA00022630"/>
    </source>
</evidence>
<dbReference type="PRINTS" id="PR00411">
    <property type="entry name" value="PNDRDTASEI"/>
</dbReference>
<accession>A0A402CVA0</accession>
<name>A0A402CVA0_9BACT</name>
<feature type="region of interest" description="Disordered" evidence="3">
    <location>
        <begin position="58"/>
        <end position="82"/>
    </location>
</feature>
<dbReference type="AlphaFoldDB" id="A0A402CVA0"/>
<protein>
    <submittedName>
        <fullName evidence="6">Oxidoreductase</fullName>
    </submittedName>
</protein>
<evidence type="ECO:0000256" key="3">
    <source>
        <dbReference type="SAM" id="MobiDB-lite"/>
    </source>
</evidence>
<dbReference type="Gene3D" id="1.20.58.100">
    <property type="entry name" value="Fumarate reductase/succinate dehydrogenase flavoprotein-like, C-terminal domain"/>
    <property type="match status" value="1"/>
</dbReference>
<organism evidence="6 7">
    <name type="scientific">Capsulimonas corticalis</name>
    <dbReference type="NCBI Taxonomy" id="2219043"/>
    <lineage>
        <taxon>Bacteria</taxon>
        <taxon>Bacillati</taxon>
        <taxon>Armatimonadota</taxon>
        <taxon>Armatimonadia</taxon>
        <taxon>Capsulimonadales</taxon>
        <taxon>Capsulimonadaceae</taxon>
        <taxon>Capsulimonas</taxon>
    </lineage>
</organism>
<dbReference type="InterPro" id="IPR003953">
    <property type="entry name" value="FAD-dep_OxRdtase_2_FAD-bd"/>
</dbReference>
<dbReference type="InterPro" id="IPR037099">
    <property type="entry name" value="Fum_R/Succ_DH_flav-like_C_sf"/>
</dbReference>
<keyword evidence="2" id="KW-0560">Oxidoreductase</keyword>
<evidence type="ECO:0000259" key="4">
    <source>
        <dbReference type="Pfam" id="PF00890"/>
    </source>
</evidence>
<keyword evidence="7" id="KW-1185">Reference proteome</keyword>
<dbReference type="GO" id="GO:0000104">
    <property type="term" value="F:succinate dehydrogenase activity"/>
    <property type="evidence" value="ECO:0007669"/>
    <property type="project" value="TreeGrafter"/>
</dbReference>
<reference evidence="6 7" key="1">
    <citation type="journal article" date="2019" name="Int. J. Syst. Evol. Microbiol.">
        <title>Capsulimonas corticalis gen. nov., sp. nov., an aerobic capsulated bacterium, of a novel bacterial order, Capsulimonadales ord. nov., of the class Armatimonadia of the phylum Armatimonadetes.</title>
        <authorList>
            <person name="Li J."/>
            <person name="Kudo C."/>
            <person name="Tonouchi A."/>
        </authorList>
    </citation>
    <scope>NUCLEOTIDE SEQUENCE [LARGE SCALE GENOMIC DNA]</scope>
    <source>
        <strain evidence="6 7">AX-7</strain>
    </source>
</reference>
<dbReference type="PRINTS" id="PR00368">
    <property type="entry name" value="FADPNR"/>
</dbReference>
<dbReference type="GO" id="GO:0009055">
    <property type="term" value="F:electron transfer activity"/>
    <property type="evidence" value="ECO:0007669"/>
    <property type="project" value="TreeGrafter"/>
</dbReference>
<sequence>MGDGIALANSSDLGEPLELIADVLVIGGGPAGAWAAWSAASRGARVVLADKGYLGSSGAAASGGMTLWHSEPDADSRERAKENRRKVDGLLSDLGWMDRVLEQTYQNVRRIEQFGYPFPTDAEGNIRRESLQGPEYLRTMRRVVKDAKVTVLDQSPALELLLDADGVVAGARGVQRQENRFWTVRAGAVVIATGGCAFLSKSLGCNVLTGDGALMAAEAGSAFSGMEFSNHYAPSLPFASVTKGLMLGWATYSREDGTVIAGRGRGPGGNPLGAALLEGPVYAILDKADPEFRKIMRTAQPNFFVPFDRSGIDPFTQRFPLKLRLEGTVRGTGGLQIAGPNCETTVPGLYAAGDAASREIIAGGVSGGGALNAAWSMSSGYWSGAGAAAYAKSLGGRVHTRTVRGVGRAALRPQGYEAGLDSSEIVSQVQQEVFPYDRNLFRTGPKLTASLERLHALWPQVLAHEPSTLRGLIRAREAAAMVAHARWMYASALERTESRGMHVRLDYPDLDPRQQHRLISYGLDRVSVRLERLTSAALAPENEKELVAA</sequence>
<feature type="domain" description="FAD-dependent oxidoreductase 2 FAD-binding" evidence="4">
    <location>
        <begin position="22"/>
        <end position="237"/>
    </location>
</feature>
<dbReference type="KEGG" id="ccot:CCAX7_23830"/>